<dbReference type="GeneID" id="107423531"/>
<sequence>MEGAKSCVSLMMANKPLSLKHGDILANPELYRSTVGALQYLTITRPDISFAVNKLSQFVRAPTLAHWESCKRLLRYLNDTICHGLKIQASSKLCVHAFAYSDWASDKDDRRLTSGYSIFLGLNLISWCSKKQAVVAKSSIEAEYRSIAHVTIELCWLRNLASKLTL</sequence>
<accession>A0A6P4A482</accession>
<dbReference type="InParanoid" id="A0A6P4A482"/>
<protein>
    <submittedName>
        <fullName evidence="2">Uncharacterized mitochondrial protein AtMg00810-like</fullName>
    </submittedName>
</protein>
<proteinExistence type="predicted"/>
<evidence type="ECO:0000313" key="2">
    <source>
        <dbReference type="RefSeq" id="XP_015888591.2"/>
    </source>
</evidence>
<name>A0A6P4A482_ZIZJJ</name>
<reference evidence="2" key="1">
    <citation type="submission" date="2025-08" db="UniProtKB">
        <authorList>
            <consortium name="RefSeq"/>
        </authorList>
    </citation>
    <scope>IDENTIFICATION</scope>
    <source>
        <tissue evidence="2">Seedling</tissue>
    </source>
</reference>
<dbReference type="RefSeq" id="XP_015888591.2">
    <property type="nucleotide sequence ID" value="XM_016033105.2"/>
</dbReference>
<evidence type="ECO:0000313" key="1">
    <source>
        <dbReference type="Proteomes" id="UP001652623"/>
    </source>
</evidence>
<dbReference type="PANTHER" id="PTHR11439:SF500">
    <property type="entry name" value="RNA-DIRECTED DNA POLYMERASE"/>
    <property type="match status" value="1"/>
</dbReference>
<keyword evidence="1" id="KW-1185">Reference proteome</keyword>
<dbReference type="AlphaFoldDB" id="A0A6P4A482"/>
<gene>
    <name evidence="2" type="primary">LOC107423531</name>
</gene>
<dbReference type="PANTHER" id="PTHR11439">
    <property type="entry name" value="GAG-POL-RELATED RETROTRANSPOSON"/>
    <property type="match status" value="1"/>
</dbReference>
<dbReference type="CDD" id="cd09272">
    <property type="entry name" value="RNase_HI_RT_Ty1"/>
    <property type="match status" value="1"/>
</dbReference>
<dbReference type="Proteomes" id="UP001652623">
    <property type="component" value="Chromosome 3"/>
</dbReference>
<dbReference type="KEGG" id="zju:107423531"/>
<organism evidence="1 2">
    <name type="scientific">Ziziphus jujuba</name>
    <name type="common">Chinese jujube</name>
    <name type="synonym">Ziziphus sativa</name>
    <dbReference type="NCBI Taxonomy" id="326968"/>
    <lineage>
        <taxon>Eukaryota</taxon>
        <taxon>Viridiplantae</taxon>
        <taxon>Streptophyta</taxon>
        <taxon>Embryophyta</taxon>
        <taxon>Tracheophyta</taxon>
        <taxon>Spermatophyta</taxon>
        <taxon>Magnoliopsida</taxon>
        <taxon>eudicotyledons</taxon>
        <taxon>Gunneridae</taxon>
        <taxon>Pentapetalae</taxon>
        <taxon>rosids</taxon>
        <taxon>fabids</taxon>
        <taxon>Rosales</taxon>
        <taxon>Rhamnaceae</taxon>
        <taxon>Paliureae</taxon>
        <taxon>Ziziphus</taxon>
    </lineage>
</organism>